<accession>A0A2J7PEJ1</accession>
<dbReference type="InParanoid" id="A0A2J7PEJ1"/>
<evidence type="ECO:0000313" key="3">
    <source>
        <dbReference type="Proteomes" id="UP000235965"/>
    </source>
</evidence>
<reference evidence="2 3" key="1">
    <citation type="submission" date="2017-12" db="EMBL/GenBank/DDBJ databases">
        <title>Hemimetabolous genomes reveal molecular basis of termite eusociality.</title>
        <authorList>
            <person name="Harrison M.C."/>
            <person name="Jongepier E."/>
            <person name="Robertson H.M."/>
            <person name="Arning N."/>
            <person name="Bitard-Feildel T."/>
            <person name="Chao H."/>
            <person name="Childers C.P."/>
            <person name="Dinh H."/>
            <person name="Doddapaneni H."/>
            <person name="Dugan S."/>
            <person name="Gowin J."/>
            <person name="Greiner C."/>
            <person name="Han Y."/>
            <person name="Hu H."/>
            <person name="Hughes D.S.T."/>
            <person name="Huylmans A.-K."/>
            <person name="Kemena C."/>
            <person name="Kremer L.P.M."/>
            <person name="Lee S.L."/>
            <person name="Lopez-Ezquerra A."/>
            <person name="Mallet L."/>
            <person name="Monroy-Kuhn J.M."/>
            <person name="Moser A."/>
            <person name="Murali S.C."/>
            <person name="Muzny D.M."/>
            <person name="Otani S."/>
            <person name="Piulachs M.-D."/>
            <person name="Poelchau M."/>
            <person name="Qu J."/>
            <person name="Schaub F."/>
            <person name="Wada-Katsumata A."/>
            <person name="Worley K.C."/>
            <person name="Xie Q."/>
            <person name="Ylla G."/>
            <person name="Poulsen M."/>
            <person name="Gibbs R.A."/>
            <person name="Schal C."/>
            <person name="Richards S."/>
            <person name="Belles X."/>
            <person name="Korb J."/>
            <person name="Bornberg-Bauer E."/>
        </authorList>
    </citation>
    <scope>NUCLEOTIDE SEQUENCE [LARGE SCALE GENOMIC DNA]</scope>
    <source>
        <tissue evidence="2">Whole body</tissue>
    </source>
</reference>
<dbReference type="PANTHER" id="PTHR43675">
    <property type="entry name" value="ARSENITE METHYLTRANSFERASE"/>
    <property type="match status" value="1"/>
</dbReference>
<dbReference type="EMBL" id="NEVH01026094">
    <property type="protein sequence ID" value="PNF14744.1"/>
    <property type="molecule type" value="Genomic_DNA"/>
</dbReference>
<keyword evidence="3" id="KW-1185">Reference proteome</keyword>
<dbReference type="Proteomes" id="UP000235965">
    <property type="component" value="Unassembled WGS sequence"/>
</dbReference>
<dbReference type="InterPro" id="IPR026669">
    <property type="entry name" value="Arsenite_MeTrfase-like"/>
</dbReference>
<feature type="domain" description="Methyltransferase type 12" evidence="1">
    <location>
        <begin position="163"/>
        <end position="262"/>
    </location>
</feature>
<dbReference type="PANTHER" id="PTHR43675:SF1">
    <property type="entry name" value="RIKEN CDNA 2700097O09 GENE"/>
    <property type="match status" value="1"/>
</dbReference>
<organism evidence="2 3">
    <name type="scientific">Cryptotermes secundus</name>
    <dbReference type="NCBI Taxonomy" id="105785"/>
    <lineage>
        <taxon>Eukaryota</taxon>
        <taxon>Metazoa</taxon>
        <taxon>Ecdysozoa</taxon>
        <taxon>Arthropoda</taxon>
        <taxon>Hexapoda</taxon>
        <taxon>Insecta</taxon>
        <taxon>Pterygota</taxon>
        <taxon>Neoptera</taxon>
        <taxon>Polyneoptera</taxon>
        <taxon>Dictyoptera</taxon>
        <taxon>Blattodea</taxon>
        <taxon>Blattoidea</taxon>
        <taxon>Termitoidae</taxon>
        <taxon>Kalotermitidae</taxon>
        <taxon>Cryptotermitinae</taxon>
        <taxon>Cryptotermes</taxon>
    </lineage>
</organism>
<dbReference type="STRING" id="105785.A0A2J7PEJ1"/>
<evidence type="ECO:0000259" key="1">
    <source>
        <dbReference type="Pfam" id="PF08242"/>
    </source>
</evidence>
<dbReference type="Gene3D" id="3.40.50.150">
    <property type="entry name" value="Vaccinia Virus protein VP39"/>
    <property type="match status" value="1"/>
</dbReference>
<dbReference type="SUPFAM" id="SSF53335">
    <property type="entry name" value="S-adenosyl-L-methionine-dependent methyltransferases"/>
    <property type="match status" value="1"/>
</dbReference>
<proteinExistence type="predicted"/>
<name>A0A2J7PEJ1_9NEOP</name>
<dbReference type="Pfam" id="PF08242">
    <property type="entry name" value="Methyltransf_12"/>
    <property type="match status" value="1"/>
</dbReference>
<dbReference type="CDD" id="cd02440">
    <property type="entry name" value="AdoMet_MTases"/>
    <property type="match status" value="1"/>
</dbReference>
<protein>
    <recommendedName>
        <fullName evidence="1">Methyltransferase type 12 domain-containing protein</fullName>
    </recommendedName>
</protein>
<dbReference type="AlphaFoldDB" id="A0A2J7PEJ1"/>
<sequence>MSCDSSEKLSLPEAQEGFLNIVRKLNNSDNLKQFLDWIQWNWLNDCNLKDTETSEEILDAIASDLRSSLPPEAILPSETIRPPAFGKNSDCTQEHTVHVDEFLYDNATVDALCDEGKLARNYCLQCGSFSTRPLTFISHSLSREKLLLIFKSVLPPLDNKIVLDIGSRLGAALFGAYVYSKAAKIVGIEINSDFCNIQNKVIKKYNFQDRIEIIEGNIAHRPDVILSADVIIMNNVFEFFMEPEQQTSMWRFLRQTIKSGTLLVTIPSLEETFSSLQTGIILSEWVQELPSYNPDAAGITLSADEMLEVKQYQIM</sequence>
<dbReference type="EMBL" id="NEVH01026094">
    <property type="protein sequence ID" value="PNF14747.1"/>
    <property type="molecule type" value="Genomic_DNA"/>
</dbReference>
<dbReference type="OrthoDB" id="15794at2759"/>
<comment type="caution">
    <text evidence="2">The sequence shown here is derived from an EMBL/GenBank/DDBJ whole genome shotgun (WGS) entry which is preliminary data.</text>
</comment>
<dbReference type="InterPro" id="IPR029063">
    <property type="entry name" value="SAM-dependent_MTases_sf"/>
</dbReference>
<evidence type="ECO:0000313" key="2">
    <source>
        <dbReference type="EMBL" id="PNF14746.1"/>
    </source>
</evidence>
<dbReference type="GO" id="GO:0008168">
    <property type="term" value="F:methyltransferase activity"/>
    <property type="evidence" value="ECO:0007669"/>
    <property type="project" value="TreeGrafter"/>
</dbReference>
<dbReference type="EMBL" id="NEVH01026094">
    <property type="protein sequence ID" value="PNF14746.1"/>
    <property type="molecule type" value="Genomic_DNA"/>
</dbReference>
<dbReference type="InterPro" id="IPR013217">
    <property type="entry name" value="Methyltransf_12"/>
</dbReference>
<gene>
    <name evidence="2" type="ORF">B7P43_G08354</name>
</gene>